<evidence type="ECO:0000256" key="6">
    <source>
        <dbReference type="ARBA" id="ARBA00022692"/>
    </source>
</evidence>
<evidence type="ECO:0000256" key="10">
    <source>
        <dbReference type="ARBA" id="ARBA00023251"/>
    </source>
</evidence>
<evidence type="ECO:0000313" key="15">
    <source>
        <dbReference type="EMBL" id="XBH10764.1"/>
    </source>
</evidence>
<evidence type="ECO:0000256" key="1">
    <source>
        <dbReference type="ARBA" id="ARBA00004651"/>
    </source>
</evidence>
<dbReference type="PANTHER" id="PTHR30622:SF2">
    <property type="entry name" value="UNDECAPRENYL-DIPHOSPHATASE"/>
    <property type="match status" value="1"/>
</dbReference>
<dbReference type="GO" id="GO:0050380">
    <property type="term" value="F:undecaprenyl-diphosphatase activity"/>
    <property type="evidence" value="ECO:0007669"/>
    <property type="project" value="UniProtKB-UniRule"/>
</dbReference>
<dbReference type="HAMAP" id="MF_01006">
    <property type="entry name" value="Undec_diphosphatase"/>
    <property type="match status" value="1"/>
</dbReference>
<dbReference type="GO" id="GO:0046677">
    <property type="term" value="P:response to antibiotic"/>
    <property type="evidence" value="ECO:0007669"/>
    <property type="project" value="UniProtKB-UniRule"/>
</dbReference>
<organism evidence="16">
    <name type="scientific">Edaphobacter paludis</name>
    <dbReference type="NCBI Taxonomy" id="3035702"/>
    <lineage>
        <taxon>Bacteria</taxon>
        <taxon>Pseudomonadati</taxon>
        <taxon>Acidobacteriota</taxon>
        <taxon>Terriglobia</taxon>
        <taxon>Terriglobales</taxon>
        <taxon>Acidobacteriaceae</taxon>
        <taxon>Edaphobacter</taxon>
    </lineage>
</organism>
<accession>A0AAU7D0I1</accession>
<keyword evidence="14" id="KW-0961">Cell wall biogenesis/degradation</keyword>
<dbReference type="RefSeq" id="WP_348268255.1">
    <property type="nucleotide sequence ID" value="NZ_CP121194.1"/>
</dbReference>
<protein>
    <recommendedName>
        <fullName evidence="4 14">Undecaprenyl-diphosphatase</fullName>
        <ecNumber evidence="3 14">3.6.1.27</ecNumber>
    </recommendedName>
    <alternativeName>
        <fullName evidence="12 14">Bacitracin resistance protein</fullName>
    </alternativeName>
    <alternativeName>
        <fullName evidence="11 14">Undecaprenyl pyrophosphate phosphatase</fullName>
    </alternativeName>
</protein>
<comment type="miscellaneous">
    <text evidence="14">Bacitracin is thought to be involved in the inhibition of peptidoglycan synthesis by sequestering undecaprenyl diphosphate, thereby reducing the pool of lipid carrier available.</text>
</comment>
<keyword evidence="14" id="KW-0133">Cell shape</keyword>
<dbReference type="AlphaFoldDB" id="A0AAU7DAM2"/>
<reference evidence="16" key="1">
    <citation type="submission" date="2023-03" db="EMBL/GenBank/DDBJ databases">
        <title>Edaphobacter sp.</title>
        <authorList>
            <person name="Huber K.J."/>
            <person name="Papendorf J."/>
            <person name="Pilke C."/>
            <person name="Bunk B."/>
            <person name="Sproeer C."/>
            <person name="Pester M."/>
        </authorList>
    </citation>
    <scope>NUCLEOTIDE SEQUENCE</scope>
    <source>
        <strain evidence="15">DSM 109919</strain>
        <strain evidence="16">DSM 109920</strain>
    </source>
</reference>
<dbReference type="GO" id="GO:0005886">
    <property type="term" value="C:plasma membrane"/>
    <property type="evidence" value="ECO:0007669"/>
    <property type="project" value="UniProtKB-SubCell"/>
</dbReference>
<comment type="similarity">
    <text evidence="2 14">Belongs to the UppP family.</text>
</comment>
<evidence type="ECO:0000313" key="16">
    <source>
        <dbReference type="EMBL" id="XBH14192.1"/>
    </source>
</evidence>
<keyword evidence="9 14" id="KW-0472">Membrane</keyword>
<feature type="transmembrane region" description="Helical" evidence="14">
    <location>
        <begin position="84"/>
        <end position="102"/>
    </location>
</feature>
<dbReference type="EMBL" id="CP121194">
    <property type="protein sequence ID" value="XBH10764.1"/>
    <property type="molecule type" value="Genomic_DNA"/>
</dbReference>
<comment type="subcellular location">
    <subcellularLocation>
        <location evidence="1 14">Cell membrane</location>
        <topology evidence="1 14">Multi-pass membrane protein</topology>
    </subcellularLocation>
</comment>
<gene>
    <name evidence="14" type="primary">uppP</name>
    <name evidence="15" type="ORF">P4G45_03280</name>
    <name evidence="16" type="ORF">P8936_03245</name>
</gene>
<dbReference type="GO" id="GO:0008360">
    <property type="term" value="P:regulation of cell shape"/>
    <property type="evidence" value="ECO:0007669"/>
    <property type="project" value="UniProtKB-KW"/>
</dbReference>
<accession>A0AAU7DAM2</accession>
<evidence type="ECO:0000256" key="14">
    <source>
        <dbReference type="HAMAP-Rule" id="MF_01006"/>
    </source>
</evidence>
<dbReference type="PANTHER" id="PTHR30622">
    <property type="entry name" value="UNDECAPRENYL-DIPHOSPHATASE"/>
    <property type="match status" value="1"/>
</dbReference>
<feature type="transmembrane region" description="Helical" evidence="14">
    <location>
        <begin position="46"/>
        <end position="63"/>
    </location>
</feature>
<name>A0AAU7DAM2_9BACT</name>
<keyword evidence="8 14" id="KW-1133">Transmembrane helix</keyword>
<evidence type="ECO:0000256" key="4">
    <source>
        <dbReference type="ARBA" id="ARBA00021581"/>
    </source>
</evidence>
<dbReference type="GO" id="GO:0071555">
    <property type="term" value="P:cell wall organization"/>
    <property type="evidence" value="ECO:0007669"/>
    <property type="project" value="UniProtKB-KW"/>
</dbReference>
<evidence type="ECO:0000256" key="9">
    <source>
        <dbReference type="ARBA" id="ARBA00023136"/>
    </source>
</evidence>
<dbReference type="EMBL" id="CP121195">
    <property type="protein sequence ID" value="XBH14192.1"/>
    <property type="molecule type" value="Genomic_DNA"/>
</dbReference>
<dbReference type="InterPro" id="IPR003824">
    <property type="entry name" value="UppP"/>
</dbReference>
<sequence length="296" mass="31999">MPFFQVIVLAIVQGLAELLPVSSSAHVVVAEKLLGLDPSSPPMTLLLVMLHTGTMFAVIVYFWSQWKKTYFSSSDAFKRFAIRAIWASLLTAVIGYPIIKIIEKTAFAGASKGEIESLFGRLDLVAPALAAAGILILIAGLMEKRRMGAQQQVYGDSVTMRQAGWIGAVQGLCLPFRGFSRSGATISTGMLTGASKDRAERFSFALAVILTPAAIAKEALRLLKATHAAAASGTPIDLHSSLLMSLLGMVFAFLAGLVALKWLSSWLEQGRWYLFGIYCLIASAVVFYLHYGPRHL</sequence>
<evidence type="ECO:0000256" key="5">
    <source>
        <dbReference type="ARBA" id="ARBA00022475"/>
    </source>
</evidence>
<proteinExistence type="inferred from homology"/>
<comment type="function">
    <text evidence="14">Catalyzes the dephosphorylation of undecaprenyl diphosphate (UPP). Confers resistance to bacitracin.</text>
</comment>
<evidence type="ECO:0000256" key="2">
    <source>
        <dbReference type="ARBA" id="ARBA00010621"/>
    </source>
</evidence>
<evidence type="ECO:0000256" key="12">
    <source>
        <dbReference type="ARBA" id="ARBA00032932"/>
    </source>
</evidence>
<keyword evidence="10 14" id="KW-0046">Antibiotic resistance</keyword>
<feature type="transmembrane region" description="Helical" evidence="14">
    <location>
        <begin position="272"/>
        <end position="291"/>
    </location>
</feature>
<evidence type="ECO:0000256" key="8">
    <source>
        <dbReference type="ARBA" id="ARBA00022989"/>
    </source>
</evidence>
<evidence type="ECO:0000256" key="13">
    <source>
        <dbReference type="ARBA" id="ARBA00047594"/>
    </source>
</evidence>
<comment type="catalytic activity">
    <reaction evidence="13 14">
        <text>di-trans,octa-cis-undecaprenyl diphosphate + H2O = di-trans,octa-cis-undecaprenyl phosphate + phosphate + H(+)</text>
        <dbReference type="Rhea" id="RHEA:28094"/>
        <dbReference type="ChEBI" id="CHEBI:15377"/>
        <dbReference type="ChEBI" id="CHEBI:15378"/>
        <dbReference type="ChEBI" id="CHEBI:43474"/>
        <dbReference type="ChEBI" id="CHEBI:58405"/>
        <dbReference type="ChEBI" id="CHEBI:60392"/>
        <dbReference type="EC" id="3.6.1.27"/>
    </reaction>
</comment>
<keyword evidence="7 14" id="KW-0378">Hydrolase</keyword>
<feature type="transmembrane region" description="Helical" evidence="14">
    <location>
        <begin position="240"/>
        <end position="260"/>
    </location>
</feature>
<dbReference type="Pfam" id="PF02673">
    <property type="entry name" value="BacA"/>
    <property type="match status" value="1"/>
</dbReference>
<dbReference type="KEGG" id="epl:P4G45_03280"/>
<evidence type="ECO:0000256" key="3">
    <source>
        <dbReference type="ARBA" id="ARBA00012374"/>
    </source>
</evidence>
<evidence type="ECO:0000256" key="11">
    <source>
        <dbReference type="ARBA" id="ARBA00032707"/>
    </source>
</evidence>
<keyword evidence="5 14" id="KW-1003">Cell membrane</keyword>
<keyword evidence="14" id="KW-0573">Peptidoglycan synthesis</keyword>
<feature type="transmembrane region" description="Helical" evidence="14">
    <location>
        <begin position="122"/>
        <end position="142"/>
    </location>
</feature>
<evidence type="ECO:0000256" key="7">
    <source>
        <dbReference type="ARBA" id="ARBA00022801"/>
    </source>
</evidence>
<keyword evidence="6 14" id="KW-0812">Transmembrane</keyword>
<dbReference type="EC" id="3.6.1.27" evidence="3 14"/>
<dbReference type="GO" id="GO:0009252">
    <property type="term" value="P:peptidoglycan biosynthetic process"/>
    <property type="evidence" value="ECO:0007669"/>
    <property type="project" value="UniProtKB-KW"/>
</dbReference>